<keyword evidence="2" id="KW-0812">Transmembrane</keyword>
<reference evidence="3" key="2">
    <citation type="submission" date="2013-10" db="EMBL/GenBank/DDBJ databases">
        <authorList>
            <person name="Aslett M."/>
        </authorList>
    </citation>
    <scope>NUCLEOTIDE SEQUENCE [LARGE SCALE GENOMIC DNA]</scope>
    <source>
        <strain evidence="3">Houghton</strain>
    </source>
</reference>
<evidence type="ECO:0000313" key="4">
    <source>
        <dbReference type="Proteomes" id="UP000030754"/>
    </source>
</evidence>
<protein>
    <recommendedName>
        <fullName evidence="5">Transmembrane protein</fullName>
    </recommendedName>
</protein>
<dbReference type="AlphaFoldDB" id="U6MY63"/>
<evidence type="ECO:0000256" key="2">
    <source>
        <dbReference type="SAM" id="Phobius"/>
    </source>
</evidence>
<proteinExistence type="predicted"/>
<evidence type="ECO:0008006" key="5">
    <source>
        <dbReference type="Google" id="ProtNLM"/>
    </source>
</evidence>
<evidence type="ECO:0000313" key="3">
    <source>
        <dbReference type="EMBL" id="CDJ66615.1"/>
    </source>
</evidence>
<name>U6MY63_9EIME</name>
<evidence type="ECO:0000256" key="1">
    <source>
        <dbReference type="SAM" id="MobiDB-lite"/>
    </source>
</evidence>
<keyword evidence="2" id="KW-1133">Transmembrane helix</keyword>
<feature type="transmembrane region" description="Helical" evidence="2">
    <location>
        <begin position="33"/>
        <end position="54"/>
    </location>
</feature>
<feature type="compositionally biased region" description="Basic and acidic residues" evidence="1">
    <location>
        <begin position="604"/>
        <end position="626"/>
    </location>
</feature>
<feature type="region of interest" description="Disordered" evidence="1">
    <location>
        <begin position="591"/>
        <end position="630"/>
    </location>
</feature>
<feature type="transmembrane region" description="Helical" evidence="2">
    <location>
        <begin position="432"/>
        <end position="449"/>
    </location>
</feature>
<feature type="transmembrane region" description="Helical" evidence="2">
    <location>
        <begin position="121"/>
        <end position="147"/>
    </location>
</feature>
<gene>
    <name evidence="3" type="ORF">ENH_00024630</name>
</gene>
<dbReference type="VEuPathDB" id="ToxoDB:ENH_00024630"/>
<feature type="transmembrane region" description="Helical" evidence="2">
    <location>
        <begin position="377"/>
        <end position="400"/>
    </location>
</feature>
<dbReference type="OrthoDB" id="346990at2759"/>
<dbReference type="EMBL" id="HG723691">
    <property type="protein sequence ID" value="CDJ66615.1"/>
    <property type="molecule type" value="Genomic_DNA"/>
</dbReference>
<sequence length="805" mass="89659">MLALFLLDVPTVLRTLSTTNVLGPYPLDAFTRGLVLLLLILLVLVAAAAWPRAVHAYELYQRRQELEKIKKEQEAQKLRRPSQARPSVTAMLALSFQRESSTFVARWKKAASKIRSAGITLFYCTLGAATKLRAAVTLFLLPAFLAIEVPLIFCSDQADVCDSTGLLILRIISFVGVITLFSHAAAVLLRDVRATAVARQSRQQEEYLKQRELEYLLFINDDWMEIKVWLVSSFKGGPFRSYFRIWLLLVKAALIVLSSLLGQRSDLPPSGLGWLVSFFVKPASSSVSTVTTSSLGEAISQNPLGQEARTAVGAAVALLFCFLSIVRSPFRCRSSNCLHYIVFLHLGGISGIALAAAGSGAKANSFLLYSNQHLLLAVVHACTAGLILTLFGFCLIRCFVPTESPLLQQYELMIGCGNDSNKSSRNIAGSKVTVLSFFYNVWLTVSSLWEGSLLQKCCGGSQDFWSSSGSDSVLAIGEKEIQENDYSLRPFEAPWPTRRQHARFWIRVAPRLIEQLAVSNLLVQRYAVTAKQLLPVHLVNTAFRDLEALVVQHIGAIEERDTRRRSRRRCSKKSIEKQEQSLEQWLEELRAKTSSAEPTEGAEEYTHKISDQTTKEPVGRAERPSQDEGYVFKQQPQGSEESLWSVDSAAAAAADSAAAAMPHALAFRHLERAAHLSTVFGTANLKELQNLKTIIRAIEWTVAEVFEKMSAIRAAVAAESIWQDSAPPTPETQALLREFAAHLNKRKRQMALLQPVRERILLKLLALRFLTDTPSQRKKREEEKRQQMAQLFGEESSIIFFASED</sequence>
<feature type="transmembrane region" description="Helical" evidence="2">
    <location>
        <begin position="167"/>
        <end position="189"/>
    </location>
</feature>
<dbReference type="RefSeq" id="XP_013435082.1">
    <property type="nucleotide sequence ID" value="XM_013579628.1"/>
</dbReference>
<keyword evidence="2" id="KW-0472">Membrane</keyword>
<accession>U6MY63</accession>
<dbReference type="GeneID" id="25472633"/>
<keyword evidence="4" id="KW-1185">Reference proteome</keyword>
<feature type="transmembrane region" description="Helical" evidence="2">
    <location>
        <begin position="308"/>
        <end position="326"/>
    </location>
</feature>
<reference evidence="3" key="1">
    <citation type="submission" date="2013-10" db="EMBL/GenBank/DDBJ databases">
        <title>Genomic analysis of the causative agents of coccidiosis in chickens.</title>
        <authorList>
            <person name="Reid A.J."/>
            <person name="Blake D."/>
            <person name="Billington K."/>
            <person name="Browne H."/>
            <person name="Dunn M."/>
            <person name="Hung S."/>
            <person name="Kawahara F."/>
            <person name="Miranda-Saavedra D."/>
            <person name="Mourier T."/>
            <person name="Nagra H."/>
            <person name="Otto T.D."/>
            <person name="Rawlings N."/>
            <person name="Sanchez A."/>
            <person name="Sanders M."/>
            <person name="Subramaniam C."/>
            <person name="Tay Y."/>
            <person name="Dear P."/>
            <person name="Doerig C."/>
            <person name="Gruber A."/>
            <person name="Parkinson J."/>
            <person name="Shirley M."/>
            <person name="Wan K.L."/>
            <person name="Berriman M."/>
            <person name="Tomley F."/>
            <person name="Pain A."/>
        </authorList>
    </citation>
    <scope>NUCLEOTIDE SEQUENCE [LARGE SCALE GENOMIC DNA]</scope>
    <source>
        <strain evidence="3">Houghton</strain>
    </source>
</reference>
<organism evidence="3 4">
    <name type="scientific">Eimeria necatrix</name>
    <dbReference type="NCBI Taxonomy" id="51315"/>
    <lineage>
        <taxon>Eukaryota</taxon>
        <taxon>Sar</taxon>
        <taxon>Alveolata</taxon>
        <taxon>Apicomplexa</taxon>
        <taxon>Conoidasida</taxon>
        <taxon>Coccidia</taxon>
        <taxon>Eucoccidiorida</taxon>
        <taxon>Eimeriorina</taxon>
        <taxon>Eimeriidae</taxon>
        <taxon>Eimeria</taxon>
    </lineage>
</organism>
<feature type="transmembrane region" description="Helical" evidence="2">
    <location>
        <begin position="242"/>
        <end position="262"/>
    </location>
</feature>
<feature type="transmembrane region" description="Helical" evidence="2">
    <location>
        <begin position="338"/>
        <end position="357"/>
    </location>
</feature>
<dbReference type="Proteomes" id="UP000030754">
    <property type="component" value="Unassembled WGS sequence"/>
</dbReference>